<dbReference type="AlphaFoldDB" id="A0AAE1HC10"/>
<evidence type="ECO:0000259" key="14">
    <source>
        <dbReference type="PROSITE" id="PS51329"/>
    </source>
</evidence>
<keyword evidence="4 12" id="KW-0343">GTPase activation</keyword>
<dbReference type="GO" id="GO:0005096">
    <property type="term" value="F:GTPase activator activity"/>
    <property type="evidence" value="ECO:0007669"/>
    <property type="project" value="UniProtKB-UniRule"/>
</dbReference>
<keyword evidence="8 12" id="KW-0342">GTP-binding</keyword>
<evidence type="ECO:0000256" key="12">
    <source>
        <dbReference type="PIRNR" id="PIRNR037947"/>
    </source>
</evidence>
<dbReference type="GO" id="GO:0005525">
    <property type="term" value="F:GTP binding"/>
    <property type="evidence" value="ECO:0007669"/>
    <property type="project" value="UniProtKB-UniRule"/>
</dbReference>
<comment type="similarity">
    <text evidence="2 12">Belongs to the TBCC family.</text>
</comment>
<evidence type="ECO:0000256" key="10">
    <source>
        <dbReference type="ARBA" id="ARBA00023139"/>
    </source>
</evidence>
<evidence type="ECO:0000256" key="1">
    <source>
        <dbReference type="ARBA" id="ARBA00004342"/>
    </source>
</evidence>
<dbReference type="FunFam" id="2.160.20.70:FF:000004">
    <property type="entry name" value="Protein XRP2"/>
    <property type="match status" value="1"/>
</dbReference>
<evidence type="ECO:0000256" key="5">
    <source>
        <dbReference type="ARBA" id="ARBA00022475"/>
    </source>
</evidence>
<comment type="caution">
    <text evidence="15">The sequence shown here is derived from an EMBL/GenBank/DDBJ whole genome shotgun (WGS) entry which is preliminary data.</text>
</comment>
<dbReference type="Gene3D" id="3.30.70.141">
    <property type="entry name" value="Nucleoside diphosphate kinase-like domain"/>
    <property type="match status" value="1"/>
</dbReference>
<dbReference type="PANTHER" id="PTHR15440:SF0">
    <property type="entry name" value="PROTEIN XRP2"/>
    <property type="match status" value="1"/>
</dbReference>
<dbReference type="Proteomes" id="UP001219518">
    <property type="component" value="Unassembled WGS sequence"/>
</dbReference>
<keyword evidence="10" id="KW-0564">Palmitate</keyword>
<evidence type="ECO:0000256" key="8">
    <source>
        <dbReference type="ARBA" id="ARBA00023134"/>
    </source>
</evidence>
<dbReference type="PANTHER" id="PTHR15440">
    <property type="entry name" value="XRP2 PROTEIN"/>
    <property type="match status" value="1"/>
</dbReference>
<comment type="subcellular location">
    <subcellularLocation>
        <location evidence="1">Cell membrane</location>
        <topology evidence="1">Lipid-anchor</topology>
        <orientation evidence="1">Cytoplasmic side</orientation>
    </subcellularLocation>
</comment>
<dbReference type="InterPro" id="IPR017901">
    <property type="entry name" value="C-CAP_CF_C-like"/>
</dbReference>
<dbReference type="InterPro" id="IPR016098">
    <property type="entry name" value="CAP/MinC_C"/>
</dbReference>
<evidence type="ECO:0000313" key="16">
    <source>
        <dbReference type="Proteomes" id="UP001219518"/>
    </source>
</evidence>
<feature type="binding site" evidence="13">
    <location>
        <begin position="93"/>
        <end position="94"/>
    </location>
    <ligand>
        <name>GTP</name>
        <dbReference type="ChEBI" id="CHEBI:37565"/>
    </ligand>
</feature>
<evidence type="ECO:0000256" key="3">
    <source>
        <dbReference type="ARBA" id="ARBA00015771"/>
    </source>
</evidence>
<evidence type="ECO:0000256" key="2">
    <source>
        <dbReference type="ARBA" id="ARBA00008848"/>
    </source>
</evidence>
<keyword evidence="16" id="KW-1185">Reference proteome</keyword>
<dbReference type="InterPro" id="IPR012945">
    <property type="entry name" value="Tubulin-bd_cofactor_C_dom"/>
</dbReference>
<dbReference type="Gene3D" id="2.160.20.70">
    <property type="match status" value="1"/>
</dbReference>
<dbReference type="InterPro" id="IPR036223">
    <property type="entry name" value="CAP_C_sf"/>
</dbReference>
<gene>
    <name evidence="15" type="ORF">KUF71_007721</name>
</gene>
<comment type="function">
    <text evidence="12">Acts as a GTPase-activating protein (GAP) for tubulin in concert with tubulin-specific chaperone C, but does not enhance tubulin heterodimerization.</text>
</comment>
<accession>A0AAE1HC10</accession>
<keyword evidence="7 12" id="KW-0547">Nucleotide-binding</keyword>
<keyword evidence="9" id="KW-0472">Membrane</keyword>
<name>A0AAE1HC10_9NEOP</name>
<dbReference type="SUPFAM" id="SSF69340">
    <property type="entry name" value="C-terminal domain of adenylylcyclase associated protein"/>
    <property type="match status" value="1"/>
</dbReference>
<keyword evidence="11" id="KW-0449">Lipoprotein</keyword>
<evidence type="ECO:0000256" key="4">
    <source>
        <dbReference type="ARBA" id="ARBA00022468"/>
    </source>
</evidence>
<proteinExistence type="inferred from homology"/>
<dbReference type="GO" id="GO:0005929">
    <property type="term" value="C:cilium"/>
    <property type="evidence" value="ECO:0007669"/>
    <property type="project" value="TreeGrafter"/>
</dbReference>
<dbReference type="InterPro" id="IPR039093">
    <property type="entry name" value="XRP2"/>
</dbReference>
<sequence length="347" mass="38693">MGCSFCNPAKNEEEEVPKPKEYSWDKRPKINPSDFIIANFKGEDVCRVPGSVNGQQLVIQNCSNNMIFVLDFSDSITIDDCTNSKIVLGPVKGSVFVRDCIDCVLVVPCGQFRLRDCHRLDIFLHCATQPIIESSTHIRFACIRLQYDLLKEHMKTAGLSPFNNLWNKVHDFTPVDGDGNWHKLPERVRLQDYVTPPFPPELRNVGWTVSGESRSLPLNLGETDYQGKEICFVLIFGNGGNQQQDIALDILSALLAINKKIVLLSSREVQLQCADGSAMSLESEEAKKLEQGPVCGMVIGGENCAQSSLQILQNLRFQGNVYINHDPFSAPKQAYSFHQCAAMHLGC</sequence>
<reference evidence="15" key="1">
    <citation type="submission" date="2021-07" db="EMBL/GenBank/DDBJ databases">
        <authorList>
            <person name="Catto M.A."/>
            <person name="Jacobson A."/>
            <person name="Kennedy G."/>
            <person name="Labadie P."/>
            <person name="Hunt B.G."/>
            <person name="Srinivasan R."/>
        </authorList>
    </citation>
    <scope>NUCLEOTIDE SEQUENCE</scope>
    <source>
        <strain evidence="15">PL_HMW_Pooled</strain>
        <tissue evidence="15">Head</tissue>
    </source>
</reference>
<dbReference type="PIRSF" id="PIRSF037947">
    <property type="entry name" value="Protein_XRP2"/>
    <property type="match status" value="1"/>
</dbReference>
<organism evidence="15 16">
    <name type="scientific">Frankliniella fusca</name>
    <dbReference type="NCBI Taxonomy" id="407009"/>
    <lineage>
        <taxon>Eukaryota</taxon>
        <taxon>Metazoa</taxon>
        <taxon>Ecdysozoa</taxon>
        <taxon>Arthropoda</taxon>
        <taxon>Hexapoda</taxon>
        <taxon>Insecta</taxon>
        <taxon>Pterygota</taxon>
        <taxon>Neoptera</taxon>
        <taxon>Paraneoptera</taxon>
        <taxon>Thysanoptera</taxon>
        <taxon>Terebrantia</taxon>
        <taxon>Thripoidea</taxon>
        <taxon>Thripidae</taxon>
        <taxon>Frankliniella</taxon>
    </lineage>
</organism>
<dbReference type="GO" id="GO:0006892">
    <property type="term" value="P:post-Golgi vesicle-mediated transport"/>
    <property type="evidence" value="ECO:0007669"/>
    <property type="project" value="TreeGrafter"/>
</dbReference>
<evidence type="ECO:0000256" key="11">
    <source>
        <dbReference type="ARBA" id="ARBA00023288"/>
    </source>
</evidence>
<dbReference type="InterPro" id="IPR006599">
    <property type="entry name" value="CARP_motif"/>
</dbReference>
<dbReference type="InterPro" id="IPR036850">
    <property type="entry name" value="NDK-like_dom_sf"/>
</dbReference>
<evidence type="ECO:0000256" key="6">
    <source>
        <dbReference type="ARBA" id="ARBA00022707"/>
    </source>
</evidence>
<keyword evidence="5" id="KW-1003">Cell membrane</keyword>
<dbReference type="GO" id="GO:1990075">
    <property type="term" value="C:periciliary membrane compartment"/>
    <property type="evidence" value="ECO:0007669"/>
    <property type="project" value="TreeGrafter"/>
</dbReference>
<dbReference type="SMART" id="SM00673">
    <property type="entry name" value="CARP"/>
    <property type="match status" value="2"/>
</dbReference>
<protein>
    <recommendedName>
        <fullName evidence="3 12">Protein XRP2</fullName>
    </recommendedName>
</protein>
<reference evidence="15" key="2">
    <citation type="journal article" date="2023" name="BMC Genomics">
        <title>Pest status, molecular evolution, and epigenetic factors derived from the genome assembly of Frankliniella fusca, a thysanopteran phytovirus vector.</title>
        <authorList>
            <person name="Catto M.A."/>
            <person name="Labadie P.E."/>
            <person name="Jacobson A.L."/>
            <person name="Kennedy G.G."/>
            <person name="Srinivasan R."/>
            <person name="Hunt B.G."/>
        </authorList>
    </citation>
    <scope>NUCLEOTIDE SEQUENCE</scope>
    <source>
        <strain evidence="15">PL_HMW_Pooled</strain>
    </source>
</reference>
<dbReference type="EMBL" id="JAHWGI010000939">
    <property type="protein sequence ID" value="KAK3918460.1"/>
    <property type="molecule type" value="Genomic_DNA"/>
</dbReference>
<evidence type="ECO:0000256" key="9">
    <source>
        <dbReference type="ARBA" id="ARBA00023136"/>
    </source>
</evidence>
<evidence type="ECO:0000256" key="13">
    <source>
        <dbReference type="PIRSR" id="PIRSR037947-1"/>
    </source>
</evidence>
<dbReference type="Pfam" id="PF07986">
    <property type="entry name" value="TBCC"/>
    <property type="match status" value="1"/>
</dbReference>
<keyword evidence="6" id="KW-0519">Myristate</keyword>
<dbReference type="PROSITE" id="PS51329">
    <property type="entry name" value="C_CAP_COFACTOR_C"/>
    <property type="match status" value="1"/>
</dbReference>
<evidence type="ECO:0000256" key="7">
    <source>
        <dbReference type="ARBA" id="ARBA00022741"/>
    </source>
</evidence>
<feature type="domain" description="C-CAP/cofactor C-like" evidence="14">
    <location>
        <begin position="19"/>
        <end position="174"/>
    </location>
</feature>
<evidence type="ECO:0000313" key="15">
    <source>
        <dbReference type="EMBL" id="KAK3918460.1"/>
    </source>
</evidence>